<dbReference type="Proteomes" id="UP000621560">
    <property type="component" value="Unassembled WGS sequence"/>
</dbReference>
<dbReference type="PROSITE" id="PS51257">
    <property type="entry name" value="PROKAR_LIPOPROTEIN"/>
    <property type="match status" value="1"/>
</dbReference>
<feature type="signal peptide" evidence="2">
    <location>
        <begin position="1"/>
        <end position="23"/>
    </location>
</feature>
<keyword evidence="4" id="KW-1185">Reference proteome</keyword>
<organism evidence="3 4">
    <name type="scientific">Paenibacillus sabuli</name>
    <dbReference type="NCBI Taxonomy" id="2772509"/>
    <lineage>
        <taxon>Bacteria</taxon>
        <taxon>Bacillati</taxon>
        <taxon>Bacillota</taxon>
        <taxon>Bacilli</taxon>
        <taxon>Bacillales</taxon>
        <taxon>Paenibacillaceae</taxon>
        <taxon>Paenibacillus</taxon>
    </lineage>
</organism>
<dbReference type="AlphaFoldDB" id="A0A927GQE7"/>
<dbReference type="RefSeq" id="WP_190913942.1">
    <property type="nucleotide sequence ID" value="NZ_JACXIZ010000004.1"/>
</dbReference>
<evidence type="ECO:0000313" key="3">
    <source>
        <dbReference type="EMBL" id="MBD2843810.1"/>
    </source>
</evidence>
<comment type="caution">
    <text evidence="3">The sequence shown here is derived from an EMBL/GenBank/DDBJ whole genome shotgun (WGS) entry which is preliminary data.</text>
</comment>
<sequence>MRRYTWVLLLAMMLVGVTACGNAEENEGTGNDTEAAGGGQSTVANEADAEGEEEPQTQAEPLQLRSISGNVGGNVHVITGALGSMIEENLAGSVVNVNPGESGANPILLGKGEAEIGTTLYFNAATSAKGIAPYEEPVNHVAALANLNINQWITFITSKAEYETLGDMIDAQYPMKLVLARAGSTSETLIRLILEGYGVTYDDIKAWGGSVTHVSHTDAVDLVKDNHADVYATIPSLRFPAVVDLVTSREVVFLQLDPAVVDAIAEEYGLLTGNLPAGTYDGQDEDYYSLMETQLLLANADALSEQGAYEVVKLLVENVDRLRDAHSDMDTFSPEAAPQNTVFPLHPGAEKYYREIGVLD</sequence>
<dbReference type="PANTHER" id="PTHR42941">
    <property type="entry name" value="SLL1037 PROTEIN"/>
    <property type="match status" value="1"/>
</dbReference>
<dbReference type="InterPro" id="IPR011852">
    <property type="entry name" value="TRAP_TAXI"/>
</dbReference>
<evidence type="ECO:0000313" key="4">
    <source>
        <dbReference type="Proteomes" id="UP000621560"/>
    </source>
</evidence>
<proteinExistence type="predicted"/>
<evidence type="ECO:0000256" key="2">
    <source>
        <dbReference type="SAM" id="SignalP"/>
    </source>
</evidence>
<dbReference type="NCBIfam" id="TIGR02122">
    <property type="entry name" value="TRAP_TAXI"/>
    <property type="match status" value="1"/>
</dbReference>
<reference evidence="3" key="1">
    <citation type="submission" date="2020-09" db="EMBL/GenBank/DDBJ databases">
        <title>A novel bacterium of genus Paenibacillus, isolated from South China Sea.</title>
        <authorList>
            <person name="Huang H."/>
            <person name="Mo K."/>
            <person name="Hu Y."/>
        </authorList>
    </citation>
    <scope>NUCLEOTIDE SEQUENCE</scope>
    <source>
        <strain evidence="3">IB182496</strain>
    </source>
</reference>
<accession>A0A927GQE7</accession>
<dbReference type="Pfam" id="PF16868">
    <property type="entry name" value="NMT1_3"/>
    <property type="match status" value="1"/>
</dbReference>
<evidence type="ECO:0000256" key="1">
    <source>
        <dbReference type="SAM" id="MobiDB-lite"/>
    </source>
</evidence>
<feature type="chain" id="PRO_5036965714" evidence="2">
    <location>
        <begin position="24"/>
        <end position="360"/>
    </location>
</feature>
<keyword evidence="2" id="KW-0732">Signal</keyword>
<dbReference type="EMBL" id="JACXIZ010000004">
    <property type="protein sequence ID" value="MBD2843810.1"/>
    <property type="molecule type" value="Genomic_DNA"/>
</dbReference>
<protein>
    <submittedName>
        <fullName evidence="3">TAXI family TRAP transporter solute-binding subunit</fullName>
    </submittedName>
</protein>
<dbReference type="PANTHER" id="PTHR42941:SF1">
    <property type="entry name" value="SLL1037 PROTEIN"/>
    <property type="match status" value="1"/>
</dbReference>
<gene>
    <name evidence="3" type="ORF">IDH44_01285</name>
</gene>
<dbReference type="SUPFAM" id="SSF53850">
    <property type="entry name" value="Periplasmic binding protein-like II"/>
    <property type="match status" value="1"/>
</dbReference>
<dbReference type="Gene3D" id="3.40.190.10">
    <property type="entry name" value="Periplasmic binding protein-like II"/>
    <property type="match status" value="2"/>
</dbReference>
<name>A0A927GQE7_9BACL</name>
<feature type="region of interest" description="Disordered" evidence="1">
    <location>
        <begin position="25"/>
        <end position="61"/>
    </location>
</feature>